<evidence type="ECO:0000313" key="3">
    <source>
        <dbReference type="Proteomes" id="UP000198951"/>
    </source>
</evidence>
<sequence>MKVLLVGEFSRLHNSLKEGLQELGHEVSIVGHQDGFKNYPIDYPIKKKWDSGILKKIKVGIHLLSGFDVSSYLTYKQFKKNKNHFSGFDVVQLINENSFYCNYFHEKRILKFLFSNNSKTFLLSCGYDYLNVKYCFENPSYKSVIQAYLLGRISTKSVENVLKFKTKSFKKLHQFIYSNIKGIIASDMDYHFPLLQNPKYLGLIPNPINTNKIDFKPLEIEDKIIVFHGINEANYHKKGNDFFEKALKIIESKYGDKVEIITTQDVPYAAYINSYNKAHILLDQTYACDQGYNALEAMAKGKVVFTGAEHLFMEHYKLTEKVAVNAIADVDYLVNELSLLIENPNEIIAIGKRARAFIKKEHDYIKIAERYLETWRTS</sequence>
<dbReference type="InterPro" id="IPR055259">
    <property type="entry name" value="YkvP/CgeB_Glyco_trans-like"/>
</dbReference>
<dbReference type="SUPFAM" id="SSF53756">
    <property type="entry name" value="UDP-Glycosyltransferase/glycogen phosphorylase"/>
    <property type="match status" value="1"/>
</dbReference>
<evidence type="ECO:0000313" key="2">
    <source>
        <dbReference type="EMBL" id="SEA02145.1"/>
    </source>
</evidence>
<organism evidence="2 3">
    <name type="scientific">Flavobacterium gillisiae</name>
    <dbReference type="NCBI Taxonomy" id="150146"/>
    <lineage>
        <taxon>Bacteria</taxon>
        <taxon>Pseudomonadati</taxon>
        <taxon>Bacteroidota</taxon>
        <taxon>Flavobacteriia</taxon>
        <taxon>Flavobacteriales</taxon>
        <taxon>Flavobacteriaceae</taxon>
        <taxon>Flavobacterium</taxon>
    </lineage>
</organism>
<dbReference type="Pfam" id="PF13524">
    <property type="entry name" value="Glyco_trans_1_2"/>
    <property type="match status" value="1"/>
</dbReference>
<gene>
    <name evidence="2" type="ORF">SAMN05443667_101637</name>
</gene>
<name>A0A1H3XRQ6_9FLAO</name>
<proteinExistence type="predicted"/>
<dbReference type="EMBL" id="FNRD01000001">
    <property type="protein sequence ID" value="SEA02145.1"/>
    <property type="molecule type" value="Genomic_DNA"/>
</dbReference>
<keyword evidence="2" id="KW-0808">Transferase</keyword>
<keyword evidence="3" id="KW-1185">Reference proteome</keyword>
<dbReference type="Proteomes" id="UP000198951">
    <property type="component" value="Unassembled WGS sequence"/>
</dbReference>
<protein>
    <submittedName>
        <fullName evidence="2">Glycosyl transferases group 1</fullName>
    </submittedName>
</protein>
<dbReference type="GO" id="GO:0016740">
    <property type="term" value="F:transferase activity"/>
    <property type="evidence" value="ECO:0007669"/>
    <property type="project" value="UniProtKB-KW"/>
</dbReference>
<dbReference type="AlphaFoldDB" id="A0A1H3XRQ6"/>
<dbReference type="OrthoDB" id="6638088at2"/>
<evidence type="ECO:0000259" key="1">
    <source>
        <dbReference type="Pfam" id="PF13524"/>
    </source>
</evidence>
<reference evidence="3" key="1">
    <citation type="submission" date="2016-10" db="EMBL/GenBank/DDBJ databases">
        <authorList>
            <person name="Varghese N."/>
            <person name="Submissions S."/>
        </authorList>
    </citation>
    <scope>NUCLEOTIDE SEQUENCE [LARGE SCALE GENOMIC DNA]</scope>
    <source>
        <strain evidence="3">DSM 22376</strain>
    </source>
</reference>
<accession>A0A1H3XRQ6</accession>
<feature type="domain" description="Spore protein YkvP/CgeB glycosyl transferase-like" evidence="1">
    <location>
        <begin position="252"/>
        <end position="372"/>
    </location>
</feature>
<dbReference type="Gene3D" id="3.40.50.2000">
    <property type="entry name" value="Glycogen Phosphorylase B"/>
    <property type="match status" value="1"/>
</dbReference>
<dbReference type="RefSeq" id="WP_091084476.1">
    <property type="nucleotide sequence ID" value="NZ_FNRD01000001.1"/>
</dbReference>
<dbReference type="STRING" id="150146.SAMN05443667_101637"/>